<feature type="transmembrane region" description="Helical" evidence="2">
    <location>
        <begin position="41"/>
        <end position="63"/>
    </location>
</feature>
<dbReference type="Proteomes" id="UP000542674">
    <property type="component" value="Unassembled WGS sequence"/>
</dbReference>
<keyword evidence="5" id="KW-1185">Reference proteome</keyword>
<sequence length="234" mass="23465">MNTNTARPETGRPSTAADNLWIGNDRKQPASRLRASNHRSLPYLLLGVLLVLVCAGGFVLISLDSGDRRAVLALARGVPVGHVLTTQDLRQVNVAVDPGVAVVGADQAAIVVGKPMATSLSAGALLTPDAVGGAALPENGQAIAALALKPGQFPAEVGPGARVSVVFVPGQAGTVTSPPADGGTVWPAVVTSVTTPANDQNTVVSVQLSEAAARQVAAVPAGQLSIVMLSAGGR</sequence>
<protein>
    <recommendedName>
        <fullName evidence="3">SAF domain-containing protein</fullName>
    </recommendedName>
</protein>
<keyword evidence="2" id="KW-1133">Transmembrane helix</keyword>
<evidence type="ECO:0000256" key="2">
    <source>
        <dbReference type="SAM" id="Phobius"/>
    </source>
</evidence>
<dbReference type="AlphaFoldDB" id="A0A7W7T5D1"/>
<reference evidence="4 5" key="1">
    <citation type="submission" date="2020-08" db="EMBL/GenBank/DDBJ databases">
        <title>Sequencing the genomes of 1000 actinobacteria strains.</title>
        <authorList>
            <person name="Klenk H.-P."/>
        </authorList>
    </citation>
    <scope>NUCLEOTIDE SEQUENCE [LARGE SCALE GENOMIC DNA]</scope>
    <source>
        <strain evidence="4 5">DSM 45084</strain>
    </source>
</reference>
<evidence type="ECO:0000256" key="1">
    <source>
        <dbReference type="SAM" id="MobiDB-lite"/>
    </source>
</evidence>
<keyword evidence="2" id="KW-0812">Transmembrane</keyword>
<gene>
    <name evidence="4" type="ORF">F4559_004221</name>
</gene>
<dbReference type="RefSeq" id="WP_184671137.1">
    <property type="nucleotide sequence ID" value="NZ_BAABAI010000022.1"/>
</dbReference>
<feature type="domain" description="SAF" evidence="3">
    <location>
        <begin position="69"/>
        <end position="132"/>
    </location>
</feature>
<dbReference type="SMART" id="SM00858">
    <property type="entry name" value="SAF"/>
    <property type="match status" value="1"/>
</dbReference>
<dbReference type="InterPro" id="IPR013974">
    <property type="entry name" value="SAF"/>
</dbReference>
<organism evidence="4 5">
    <name type="scientific">Saccharothrix violaceirubra</name>
    <dbReference type="NCBI Taxonomy" id="413306"/>
    <lineage>
        <taxon>Bacteria</taxon>
        <taxon>Bacillati</taxon>
        <taxon>Actinomycetota</taxon>
        <taxon>Actinomycetes</taxon>
        <taxon>Pseudonocardiales</taxon>
        <taxon>Pseudonocardiaceae</taxon>
        <taxon>Saccharothrix</taxon>
    </lineage>
</organism>
<feature type="region of interest" description="Disordered" evidence="1">
    <location>
        <begin position="1"/>
        <end position="20"/>
    </location>
</feature>
<keyword evidence="2" id="KW-0472">Membrane</keyword>
<comment type="caution">
    <text evidence="4">The sequence shown here is derived from an EMBL/GenBank/DDBJ whole genome shotgun (WGS) entry which is preliminary data.</text>
</comment>
<dbReference type="CDD" id="cd11614">
    <property type="entry name" value="SAF_CpaB_FlgA_like"/>
    <property type="match status" value="1"/>
</dbReference>
<accession>A0A7W7T5D1</accession>
<evidence type="ECO:0000313" key="4">
    <source>
        <dbReference type="EMBL" id="MBB4966862.1"/>
    </source>
</evidence>
<feature type="compositionally biased region" description="Polar residues" evidence="1">
    <location>
        <begin position="1"/>
        <end position="17"/>
    </location>
</feature>
<proteinExistence type="predicted"/>
<name>A0A7W7T5D1_9PSEU</name>
<dbReference type="EMBL" id="JACHJS010000001">
    <property type="protein sequence ID" value="MBB4966862.1"/>
    <property type="molecule type" value="Genomic_DNA"/>
</dbReference>
<evidence type="ECO:0000313" key="5">
    <source>
        <dbReference type="Proteomes" id="UP000542674"/>
    </source>
</evidence>
<evidence type="ECO:0000259" key="3">
    <source>
        <dbReference type="SMART" id="SM00858"/>
    </source>
</evidence>